<evidence type="ECO:0000256" key="3">
    <source>
        <dbReference type="ARBA" id="ARBA00019077"/>
    </source>
</evidence>
<dbReference type="Gene3D" id="3.40.50.2000">
    <property type="entry name" value="Glycogen Phosphorylase B"/>
    <property type="match status" value="1"/>
</dbReference>
<reference evidence="9 10" key="1">
    <citation type="submission" date="2024-09" db="EMBL/GenBank/DDBJ databases">
        <authorList>
            <person name="Sun Q."/>
            <person name="Mori K."/>
        </authorList>
    </citation>
    <scope>NUCLEOTIDE SEQUENCE [LARGE SCALE GENOMIC DNA]</scope>
    <source>
        <strain evidence="9 10">NCAIM B.02415</strain>
    </source>
</reference>
<evidence type="ECO:0000256" key="6">
    <source>
        <dbReference type="ARBA" id="ARBA00049183"/>
    </source>
</evidence>
<evidence type="ECO:0000256" key="4">
    <source>
        <dbReference type="ARBA" id="ARBA00022679"/>
    </source>
</evidence>
<keyword evidence="10" id="KW-1185">Reference proteome</keyword>
<evidence type="ECO:0000313" key="10">
    <source>
        <dbReference type="Proteomes" id="UP001589828"/>
    </source>
</evidence>
<dbReference type="EC" id="2.4.99.12" evidence="2 7"/>
<dbReference type="SUPFAM" id="SSF53756">
    <property type="entry name" value="UDP-Glycosyltransferase/glycogen phosphorylase"/>
    <property type="match status" value="1"/>
</dbReference>
<comment type="function">
    <text evidence="7">Involved in lipopolysaccharide (LPS) biosynthesis. Catalyzes the transfer of 3-deoxy-D-manno-octulosonate (Kdo) residue(s) from CMP-Kdo to lipid IV(A), the tetraacyldisaccharide-1,4'-bisphosphate precursor of lipid A.</text>
</comment>
<dbReference type="RefSeq" id="WP_377023262.1">
    <property type="nucleotide sequence ID" value="NZ_JBHLTS010000022.1"/>
</dbReference>
<comment type="similarity">
    <text evidence="7">Belongs to the glycosyltransferase group 1 family.</text>
</comment>
<keyword evidence="7" id="KW-0448">Lipopolysaccharide biosynthesis</keyword>
<comment type="subcellular location">
    <subcellularLocation>
        <location evidence="7">Cell membrane</location>
    </subcellularLocation>
</comment>
<protein>
    <recommendedName>
        <fullName evidence="3 7">3-deoxy-D-manno-octulosonic acid transferase</fullName>
        <shortName evidence="7">Kdo transferase</shortName>
        <ecNumber evidence="2 7">2.4.99.12</ecNumber>
    </recommendedName>
    <alternativeName>
        <fullName evidence="5 7">Lipid IV(A) 3-deoxy-D-manno-octulosonic acid transferase</fullName>
    </alternativeName>
</protein>
<feature type="domain" description="3-deoxy-D-manno-octulosonic-acid transferase N-terminal" evidence="8">
    <location>
        <begin position="41"/>
        <end position="199"/>
    </location>
</feature>
<evidence type="ECO:0000259" key="8">
    <source>
        <dbReference type="Pfam" id="PF04413"/>
    </source>
</evidence>
<evidence type="ECO:0000313" key="9">
    <source>
        <dbReference type="EMBL" id="MFC0515434.1"/>
    </source>
</evidence>
<comment type="pathway">
    <text evidence="1 7">Bacterial outer membrane biogenesis; LPS core biosynthesis.</text>
</comment>
<accession>A0ABV6L7M1</accession>
<evidence type="ECO:0000256" key="5">
    <source>
        <dbReference type="ARBA" id="ARBA00031445"/>
    </source>
</evidence>
<dbReference type="Gene3D" id="3.40.50.11720">
    <property type="entry name" value="3-Deoxy-D-manno-octulosonic-acid transferase, N-terminal domain"/>
    <property type="match status" value="1"/>
</dbReference>
<keyword evidence="4 7" id="KW-0808">Transferase</keyword>
<dbReference type="Pfam" id="PF04413">
    <property type="entry name" value="Glycos_transf_N"/>
    <property type="match status" value="1"/>
</dbReference>
<sequence>MLLYNIGIKLYSLFIRFASLFNNKAKLWVSGRENIVFVRIESSIWFHFASLGEFEQGRPILEAMRNLHPGKKVVVTFFSPSGYEIRKNTPLADYVYYLPLDTAKNARSFIDAINPEMVIFTKYEYWFHFFNEAHKRNIPLYIVSGIFRPKQVFFKWYGGFNRKILSLVSHFFLQDEASKQLLQGIGITNTSVSGDTRFDRVWANAQNPKVLPLIAEFKNDHKLFIAGSTWPQDEALLAQLVSQYPDWKFIFAPHEIPEDKINNLIDLLPEGKAITFSQLKSEAEGLKSGDFINQSLTSNLQSLVIDNIGMLSSLYAYADIAYIGGGFGVGIHNTLEAAAFGLPVIFGPNYQKFNEAKELIALKAGFSISNETELKGIVETLVNDEAFYNVTHKKVFNYVKENVGATEMIMKYIDQ</sequence>
<name>A0ABV6L7M1_9SPHI</name>
<evidence type="ECO:0000256" key="7">
    <source>
        <dbReference type="RuleBase" id="RU365103"/>
    </source>
</evidence>
<comment type="caution">
    <text evidence="9">The sequence shown here is derived from an EMBL/GenBank/DDBJ whole genome shotgun (WGS) entry which is preliminary data.</text>
</comment>
<dbReference type="GO" id="GO:0016740">
    <property type="term" value="F:transferase activity"/>
    <property type="evidence" value="ECO:0007669"/>
    <property type="project" value="UniProtKB-KW"/>
</dbReference>
<keyword evidence="7" id="KW-0472">Membrane</keyword>
<evidence type="ECO:0000256" key="1">
    <source>
        <dbReference type="ARBA" id="ARBA00004713"/>
    </source>
</evidence>
<dbReference type="InterPro" id="IPR039901">
    <property type="entry name" value="Kdotransferase"/>
</dbReference>
<gene>
    <name evidence="9" type="ORF">ACFFGT_14540</name>
</gene>
<keyword evidence="7" id="KW-1003">Cell membrane</keyword>
<dbReference type="PANTHER" id="PTHR42755:SF1">
    <property type="entry name" value="3-DEOXY-D-MANNO-OCTULOSONIC ACID TRANSFERASE, MITOCHONDRIAL-RELATED"/>
    <property type="match status" value="1"/>
</dbReference>
<dbReference type="Proteomes" id="UP001589828">
    <property type="component" value="Unassembled WGS sequence"/>
</dbReference>
<dbReference type="PANTHER" id="PTHR42755">
    <property type="entry name" value="3-DEOXY-MANNO-OCTULOSONATE CYTIDYLYLTRANSFERASE"/>
    <property type="match status" value="1"/>
</dbReference>
<dbReference type="InterPro" id="IPR038107">
    <property type="entry name" value="Glycos_transf_N_sf"/>
</dbReference>
<evidence type="ECO:0000256" key="2">
    <source>
        <dbReference type="ARBA" id="ARBA00012621"/>
    </source>
</evidence>
<organism evidence="9 10">
    <name type="scientific">Mucilaginibacter angelicae</name>
    <dbReference type="NCBI Taxonomy" id="869718"/>
    <lineage>
        <taxon>Bacteria</taxon>
        <taxon>Pseudomonadati</taxon>
        <taxon>Bacteroidota</taxon>
        <taxon>Sphingobacteriia</taxon>
        <taxon>Sphingobacteriales</taxon>
        <taxon>Sphingobacteriaceae</taxon>
        <taxon>Mucilaginibacter</taxon>
    </lineage>
</organism>
<dbReference type="InterPro" id="IPR007507">
    <property type="entry name" value="Glycos_transf_N"/>
</dbReference>
<proteinExistence type="inferred from homology"/>
<comment type="catalytic activity">
    <reaction evidence="6 7">
        <text>lipid IVA (E. coli) + CMP-3-deoxy-beta-D-manno-octulosonate = alpha-Kdo-(2-&gt;6)-lipid IVA (E. coli) + CMP + H(+)</text>
        <dbReference type="Rhea" id="RHEA:28066"/>
        <dbReference type="ChEBI" id="CHEBI:15378"/>
        <dbReference type="ChEBI" id="CHEBI:58603"/>
        <dbReference type="ChEBI" id="CHEBI:60364"/>
        <dbReference type="ChEBI" id="CHEBI:60377"/>
        <dbReference type="ChEBI" id="CHEBI:85987"/>
        <dbReference type="EC" id="2.4.99.12"/>
    </reaction>
</comment>
<dbReference type="EMBL" id="JBHLTS010000022">
    <property type="protein sequence ID" value="MFC0515434.1"/>
    <property type="molecule type" value="Genomic_DNA"/>
</dbReference>